<dbReference type="Proteomes" id="UP000286415">
    <property type="component" value="Unassembled WGS sequence"/>
</dbReference>
<proteinExistence type="predicted"/>
<organism evidence="1 2">
    <name type="scientific">Clonorchis sinensis</name>
    <name type="common">Chinese liver fluke</name>
    <dbReference type="NCBI Taxonomy" id="79923"/>
    <lineage>
        <taxon>Eukaryota</taxon>
        <taxon>Metazoa</taxon>
        <taxon>Spiralia</taxon>
        <taxon>Lophotrochozoa</taxon>
        <taxon>Platyhelminthes</taxon>
        <taxon>Trematoda</taxon>
        <taxon>Digenea</taxon>
        <taxon>Opisthorchiida</taxon>
        <taxon>Opisthorchiata</taxon>
        <taxon>Opisthorchiidae</taxon>
        <taxon>Clonorchis</taxon>
    </lineage>
</organism>
<keyword evidence="2" id="KW-1185">Reference proteome</keyword>
<accession>A0A3R7D2T1</accession>
<dbReference type="InParanoid" id="A0A3R7D2T1"/>
<name>A0A3R7D2T1_CLOSI</name>
<reference evidence="1 2" key="1">
    <citation type="journal article" date="2018" name="Biotechnol. Adv.">
        <title>Improved genomic resources and new bioinformatic workflow for the carcinogenic parasite Clonorchis sinensis: Biotechnological implications.</title>
        <authorList>
            <person name="Wang D."/>
            <person name="Korhonen P.K."/>
            <person name="Gasser R.B."/>
            <person name="Young N.D."/>
        </authorList>
    </citation>
    <scope>NUCLEOTIDE SEQUENCE [LARGE SCALE GENOMIC DNA]</scope>
    <source>
        <strain evidence="1">Cs-k2</strain>
    </source>
</reference>
<sequence>MPKHRLPRRVLFPVPPSEWRKPWCAQRMTWLEGVKEITKSLGVGVVHLPGWAPRDPACAWLETLQEMVGSGNVLSSGILVCDSHVLD</sequence>
<dbReference type="EMBL" id="NIRI02000005">
    <property type="protein sequence ID" value="KAG5454824.1"/>
    <property type="molecule type" value="Genomic_DNA"/>
</dbReference>
<comment type="caution">
    <text evidence="1">The sequence shown here is derived from an EMBL/GenBank/DDBJ whole genome shotgun (WGS) entry which is preliminary data.</text>
</comment>
<evidence type="ECO:0000313" key="1">
    <source>
        <dbReference type="EMBL" id="KAG5454824.1"/>
    </source>
</evidence>
<reference evidence="1 2" key="2">
    <citation type="journal article" date="2021" name="Genomics">
        <title>High-quality reference genome for Clonorchis sinensis.</title>
        <authorList>
            <person name="Young N.D."/>
            <person name="Stroehlein A.J."/>
            <person name="Kinkar L."/>
            <person name="Wang T."/>
            <person name="Sohn W.M."/>
            <person name="Chang B.C.H."/>
            <person name="Kaur P."/>
            <person name="Weisz D."/>
            <person name="Dudchenko O."/>
            <person name="Aiden E.L."/>
            <person name="Korhonen P.K."/>
            <person name="Gasser R.B."/>
        </authorList>
    </citation>
    <scope>NUCLEOTIDE SEQUENCE [LARGE SCALE GENOMIC DNA]</scope>
    <source>
        <strain evidence="1">Cs-k2</strain>
    </source>
</reference>
<evidence type="ECO:0000313" key="2">
    <source>
        <dbReference type="Proteomes" id="UP000286415"/>
    </source>
</evidence>
<dbReference type="AlphaFoldDB" id="A0A3R7D2T1"/>
<protein>
    <submittedName>
        <fullName evidence="1">Uncharacterized protein</fullName>
    </submittedName>
</protein>
<gene>
    <name evidence="1" type="ORF">CSKR_108371</name>
</gene>